<dbReference type="InParanoid" id="A0A2P5G214"/>
<dbReference type="STRING" id="63057.A0A2P5G214"/>
<evidence type="ECO:0000313" key="1">
    <source>
        <dbReference type="EMBL" id="POO04104.1"/>
    </source>
</evidence>
<dbReference type="Proteomes" id="UP000237000">
    <property type="component" value="Unassembled WGS sequence"/>
</dbReference>
<organism evidence="1 2">
    <name type="scientific">Trema orientale</name>
    <name type="common">Charcoal tree</name>
    <name type="synonym">Celtis orientalis</name>
    <dbReference type="NCBI Taxonomy" id="63057"/>
    <lineage>
        <taxon>Eukaryota</taxon>
        <taxon>Viridiplantae</taxon>
        <taxon>Streptophyta</taxon>
        <taxon>Embryophyta</taxon>
        <taxon>Tracheophyta</taxon>
        <taxon>Spermatophyta</taxon>
        <taxon>Magnoliopsida</taxon>
        <taxon>eudicotyledons</taxon>
        <taxon>Gunneridae</taxon>
        <taxon>Pentapetalae</taxon>
        <taxon>rosids</taxon>
        <taxon>fabids</taxon>
        <taxon>Rosales</taxon>
        <taxon>Cannabaceae</taxon>
        <taxon>Trema</taxon>
    </lineage>
</organism>
<proteinExistence type="predicted"/>
<reference evidence="2" key="1">
    <citation type="submission" date="2016-06" db="EMBL/GenBank/DDBJ databases">
        <title>Parallel loss of symbiosis genes in relatives of nitrogen-fixing non-legume Parasponia.</title>
        <authorList>
            <person name="Van Velzen R."/>
            <person name="Holmer R."/>
            <person name="Bu F."/>
            <person name="Rutten L."/>
            <person name="Van Zeijl A."/>
            <person name="Liu W."/>
            <person name="Santuari L."/>
            <person name="Cao Q."/>
            <person name="Sharma T."/>
            <person name="Shen D."/>
            <person name="Roswanjaya Y."/>
            <person name="Wardhani T."/>
            <person name="Kalhor M.S."/>
            <person name="Jansen J."/>
            <person name="Van den Hoogen J."/>
            <person name="Gungor B."/>
            <person name="Hartog M."/>
            <person name="Hontelez J."/>
            <person name="Verver J."/>
            <person name="Yang W.-C."/>
            <person name="Schijlen E."/>
            <person name="Repin R."/>
            <person name="Schilthuizen M."/>
            <person name="Schranz E."/>
            <person name="Heidstra R."/>
            <person name="Miyata K."/>
            <person name="Fedorova E."/>
            <person name="Kohlen W."/>
            <person name="Bisseling T."/>
            <person name="Smit S."/>
            <person name="Geurts R."/>
        </authorList>
    </citation>
    <scope>NUCLEOTIDE SEQUENCE [LARGE SCALE GENOMIC DNA]</scope>
    <source>
        <strain evidence="2">cv. RG33-2</strain>
    </source>
</reference>
<accession>A0A2P5G214</accession>
<protein>
    <submittedName>
        <fullName evidence="1">Uncharacterized protein</fullName>
    </submittedName>
</protein>
<keyword evidence="2" id="KW-1185">Reference proteome</keyword>
<sequence>MDVWMEGQYSIKSAFQVAQLTLKYLEPEPKIRPSMKRCFWRCSKRVLGRLCWRNQNETICDPYITLVPAIIPRVAKSS</sequence>
<evidence type="ECO:0000313" key="2">
    <source>
        <dbReference type="Proteomes" id="UP000237000"/>
    </source>
</evidence>
<gene>
    <name evidence="1" type="ORF">TorRG33x02_004080</name>
</gene>
<comment type="caution">
    <text evidence="1">The sequence shown here is derived from an EMBL/GenBank/DDBJ whole genome shotgun (WGS) entry which is preliminary data.</text>
</comment>
<name>A0A2P5G214_TREOI</name>
<dbReference type="AlphaFoldDB" id="A0A2P5G214"/>
<dbReference type="EMBL" id="JXTC01000001">
    <property type="protein sequence ID" value="POO04104.1"/>
    <property type="molecule type" value="Genomic_DNA"/>
</dbReference>